<dbReference type="Proteomes" id="UP001642360">
    <property type="component" value="Unassembled WGS sequence"/>
</dbReference>
<feature type="transmembrane region" description="Helical" evidence="1">
    <location>
        <begin position="420"/>
        <end position="446"/>
    </location>
</feature>
<feature type="non-terminal residue" evidence="2">
    <location>
        <position position="1"/>
    </location>
</feature>
<proteinExistence type="predicted"/>
<dbReference type="AlphaFoldDB" id="A0ABC8QQU6"/>
<keyword evidence="3" id="KW-1185">Reference proteome</keyword>
<evidence type="ECO:0000313" key="2">
    <source>
        <dbReference type="EMBL" id="CAK9134621.1"/>
    </source>
</evidence>
<keyword evidence="1" id="KW-1133">Transmembrane helix</keyword>
<reference evidence="2 3" key="1">
    <citation type="submission" date="2024-02" db="EMBL/GenBank/DDBJ databases">
        <authorList>
            <person name="Vignale AGUSTIN F."/>
            <person name="Sosa J E."/>
            <person name="Modenutti C."/>
        </authorList>
    </citation>
    <scope>NUCLEOTIDE SEQUENCE [LARGE SCALE GENOMIC DNA]</scope>
</reference>
<comment type="caution">
    <text evidence="2">The sequence shown here is derived from an EMBL/GenBank/DDBJ whole genome shotgun (WGS) entry which is preliminary data.</text>
</comment>
<keyword evidence="1" id="KW-0472">Membrane</keyword>
<evidence type="ECO:0000256" key="1">
    <source>
        <dbReference type="SAM" id="Phobius"/>
    </source>
</evidence>
<sequence length="471" mass="48686">VHVGVGDGHAVLAGLGGRELGVELAQAGVAVQHELGGRLRGLGHVLRDLAQAPLRRDGELSTVLGQAAVEQGEQAGLAGAIASDKADFFTGVDGDGGAVQQHAGAAAQGNDYPSDCARAGLPPAMPVPSHGAKPWYQALDRLYAHALHHGLGELDLALEALGIGFGAGDGDLAAFLLQQGDDLGLPEHLLQCRAQPLDDGLGRGGRHGHTAPGREVDVGHAQLGQGLHLGQLGVALGAGNGQRHQPARQHLGIGHGKQRGAEGHLLAQHGIDQLGRALVGHMVDLQAHAGGQHLHAQVRWRAHAARGIVQRARPGLGAGGQVIQRAHARVGMHDDQDVRARHAQHMAEVLEHVVAGAFVHAHGGGHGEPEYSRRLGHDARGRVGAGAGQALSCAEAVAAQGRPAASDAAPAACRNWRRSWPLLVMCGMALSPGLLSFLFAGGVLGLPASLRRRPAPAAPWRWCCAVSRWCP</sequence>
<dbReference type="EMBL" id="CAUOFW020000532">
    <property type="protein sequence ID" value="CAK9134621.1"/>
    <property type="molecule type" value="Genomic_DNA"/>
</dbReference>
<organism evidence="2 3">
    <name type="scientific">Ilex paraguariensis</name>
    <name type="common">yerba mate</name>
    <dbReference type="NCBI Taxonomy" id="185542"/>
    <lineage>
        <taxon>Eukaryota</taxon>
        <taxon>Viridiplantae</taxon>
        <taxon>Streptophyta</taxon>
        <taxon>Embryophyta</taxon>
        <taxon>Tracheophyta</taxon>
        <taxon>Spermatophyta</taxon>
        <taxon>Magnoliopsida</taxon>
        <taxon>eudicotyledons</taxon>
        <taxon>Gunneridae</taxon>
        <taxon>Pentapetalae</taxon>
        <taxon>asterids</taxon>
        <taxon>campanulids</taxon>
        <taxon>Aquifoliales</taxon>
        <taxon>Aquifoliaceae</taxon>
        <taxon>Ilex</taxon>
    </lineage>
</organism>
<evidence type="ECO:0000313" key="3">
    <source>
        <dbReference type="Proteomes" id="UP001642360"/>
    </source>
</evidence>
<name>A0ABC8QQU6_9AQUA</name>
<protein>
    <submittedName>
        <fullName evidence="2">Uncharacterized protein</fullName>
    </submittedName>
</protein>
<gene>
    <name evidence="2" type="ORF">ILEXP_LOCUS1555</name>
</gene>
<accession>A0ABC8QQU6</accession>
<keyword evidence="1" id="KW-0812">Transmembrane</keyword>